<evidence type="ECO:0000313" key="2">
    <source>
        <dbReference type="Proteomes" id="UP000183974"/>
    </source>
</evidence>
<dbReference type="STRING" id="337701.SAMN05444398_10490"/>
<dbReference type="EMBL" id="FRBR01000004">
    <property type="protein sequence ID" value="SHL61680.1"/>
    <property type="molecule type" value="Genomic_DNA"/>
</dbReference>
<dbReference type="OrthoDB" id="7745916at2"/>
<dbReference type="AlphaFoldDB" id="A0A1M7C373"/>
<accession>A0A1M7C373</accession>
<name>A0A1M7C373_9RHOB</name>
<dbReference type="Proteomes" id="UP000183974">
    <property type="component" value="Unassembled WGS sequence"/>
</dbReference>
<proteinExistence type="predicted"/>
<dbReference type="RefSeq" id="WP_159437791.1">
    <property type="nucleotide sequence ID" value="NZ_BMLR01000004.1"/>
</dbReference>
<evidence type="ECO:0000313" key="1">
    <source>
        <dbReference type="EMBL" id="SHL61680.1"/>
    </source>
</evidence>
<keyword evidence="2" id="KW-1185">Reference proteome</keyword>
<reference evidence="1 2" key="1">
    <citation type="submission" date="2016-11" db="EMBL/GenBank/DDBJ databases">
        <authorList>
            <person name="Jaros S."/>
            <person name="Januszkiewicz K."/>
            <person name="Wedrychowicz H."/>
        </authorList>
    </citation>
    <scope>NUCLEOTIDE SEQUENCE [LARGE SCALE GENOMIC DNA]</scope>
    <source>
        <strain evidence="1 2">DSM 29589</strain>
    </source>
</reference>
<sequence length="56" mass="6316">MALAAKQMHSEVPETDAKAENMADWFEVYYQDEPANKPAAPAGPEMTALEQMYAYY</sequence>
<gene>
    <name evidence="1" type="ORF">SAMN05444398_10490</name>
</gene>
<protein>
    <submittedName>
        <fullName evidence="1">Uncharacterized protein</fullName>
    </submittedName>
</protein>
<organism evidence="1 2">
    <name type="scientific">Roseovarius pacificus</name>
    <dbReference type="NCBI Taxonomy" id="337701"/>
    <lineage>
        <taxon>Bacteria</taxon>
        <taxon>Pseudomonadati</taxon>
        <taxon>Pseudomonadota</taxon>
        <taxon>Alphaproteobacteria</taxon>
        <taxon>Rhodobacterales</taxon>
        <taxon>Roseobacteraceae</taxon>
        <taxon>Roseovarius</taxon>
    </lineage>
</organism>